<dbReference type="Proteomes" id="UP000287651">
    <property type="component" value="Unassembled WGS sequence"/>
</dbReference>
<reference evidence="1 2" key="1">
    <citation type="journal article" date="2014" name="Agronomy (Basel)">
        <title>A Draft Genome Sequence for Ensete ventricosum, the Drought-Tolerant Tree Against Hunger.</title>
        <authorList>
            <person name="Harrison J."/>
            <person name="Moore K.A."/>
            <person name="Paszkiewicz K."/>
            <person name="Jones T."/>
            <person name="Grant M."/>
            <person name="Ambacheew D."/>
            <person name="Muzemil S."/>
            <person name="Studholme D.J."/>
        </authorList>
    </citation>
    <scope>NUCLEOTIDE SEQUENCE [LARGE SCALE GENOMIC DNA]</scope>
</reference>
<name>A0A426X7T4_ENSVE</name>
<evidence type="ECO:0000313" key="1">
    <source>
        <dbReference type="EMBL" id="RRT35529.1"/>
    </source>
</evidence>
<dbReference type="EMBL" id="AMZH03024911">
    <property type="protein sequence ID" value="RRT35529.1"/>
    <property type="molecule type" value="Genomic_DNA"/>
</dbReference>
<proteinExistence type="predicted"/>
<feature type="non-terminal residue" evidence="1">
    <location>
        <position position="1"/>
    </location>
</feature>
<evidence type="ECO:0000313" key="2">
    <source>
        <dbReference type="Proteomes" id="UP000287651"/>
    </source>
</evidence>
<accession>A0A426X7T4</accession>
<comment type="caution">
    <text evidence="1">The sequence shown here is derived from an EMBL/GenBank/DDBJ whole genome shotgun (WGS) entry which is preliminary data.</text>
</comment>
<protein>
    <submittedName>
        <fullName evidence="1">Uncharacterized protein</fullName>
    </submittedName>
</protein>
<gene>
    <name evidence="1" type="ORF">B296_00055829</name>
</gene>
<organism evidence="1 2">
    <name type="scientific">Ensete ventricosum</name>
    <name type="common">Abyssinian banana</name>
    <name type="synonym">Musa ensete</name>
    <dbReference type="NCBI Taxonomy" id="4639"/>
    <lineage>
        <taxon>Eukaryota</taxon>
        <taxon>Viridiplantae</taxon>
        <taxon>Streptophyta</taxon>
        <taxon>Embryophyta</taxon>
        <taxon>Tracheophyta</taxon>
        <taxon>Spermatophyta</taxon>
        <taxon>Magnoliopsida</taxon>
        <taxon>Liliopsida</taxon>
        <taxon>Zingiberales</taxon>
        <taxon>Musaceae</taxon>
        <taxon>Ensete</taxon>
    </lineage>
</organism>
<dbReference type="AlphaFoldDB" id="A0A426X7T4"/>
<sequence>GGAAAFGRHLAGAAPVGNRSCQRHPWPRGCPLQRAAATCGEIVNPCILDPDGEDEGGQASSSVAVSTRWISTAKLLQSDLATLAQREGGE</sequence>